<dbReference type="Gene3D" id="3.40.50.1820">
    <property type="entry name" value="alpha/beta hydrolase"/>
    <property type="match status" value="1"/>
</dbReference>
<evidence type="ECO:0000256" key="1">
    <source>
        <dbReference type="ARBA" id="ARBA00010701"/>
    </source>
</evidence>
<evidence type="ECO:0000256" key="2">
    <source>
        <dbReference type="ARBA" id="ARBA00022729"/>
    </source>
</evidence>
<proteinExistence type="inferred from homology"/>
<dbReference type="InterPro" id="IPR000073">
    <property type="entry name" value="AB_hydrolase_1"/>
</dbReference>
<evidence type="ECO:0000256" key="7">
    <source>
        <dbReference type="PIRSR" id="PIRSR000862-1"/>
    </source>
</evidence>
<sequence length="404" mass="46007">MWLLIAVVALIPGVAHADDVSRIFRNDPVSDILYFADPEATMNISELIRYRGYPSEEYEVVTEDGYFLSVNRIPHGVKYVSEGPRPVVYLQHGLLADGSNWVTNLENNSLGFILADAGYDVWMGNSRGNTWSRKHKTLSPEQDEFWDFSYDEMAKKDLPAVINFILKKTGQEQIFYVGHSQGTTIAFIAFSSMPQLANKIKMFFGLAPVATVKFSNSPLAKLGVFPEFLVKDLFGKREFLPQTYLITWLATHFCTHELVDKLCGNVFFLLCGFNEKNLNMSRVNVYSSHCPSGTSVQNILHWGQAVKSGELKAFDWGTKGNMAHYNQTTPPFYHVRDMKVPTALWTGGNDWLADRKDIALLLTQVSNLVYHKEIPEWEHLDFIWGLDAPYRMYNEILGLMKKFT</sequence>
<dbReference type="Proteomes" id="UP000812440">
    <property type="component" value="Chromosome 7"/>
</dbReference>
<keyword evidence="3 6" id="KW-0442">Lipid degradation</keyword>
<dbReference type="AlphaFoldDB" id="A0A8T2IVF8"/>
<evidence type="ECO:0000313" key="11">
    <source>
        <dbReference type="Proteomes" id="UP000812440"/>
    </source>
</evidence>
<evidence type="ECO:0000259" key="9">
    <source>
        <dbReference type="Pfam" id="PF00561"/>
    </source>
</evidence>
<evidence type="ECO:0000256" key="4">
    <source>
        <dbReference type="ARBA" id="ARBA00023098"/>
    </source>
</evidence>
<dbReference type="GO" id="GO:0016042">
    <property type="term" value="P:lipid catabolic process"/>
    <property type="evidence" value="ECO:0007669"/>
    <property type="project" value="UniProtKB-KW"/>
</dbReference>
<feature type="domain" description="AB hydrolase-1" evidence="9">
    <location>
        <begin position="86"/>
        <end position="385"/>
    </location>
</feature>
<comment type="caution">
    <text evidence="10">The sequence shown here is derived from an EMBL/GenBank/DDBJ whole genome shotgun (WGS) entry which is preliminary data.</text>
</comment>
<feature type="active site" description="Charge relay system" evidence="7">
    <location>
        <position position="350"/>
    </location>
</feature>
<feature type="active site" description="Nucleophile" evidence="7">
    <location>
        <position position="180"/>
    </location>
</feature>
<feature type="chain" id="PRO_5035728652" description="Lipase" evidence="8">
    <location>
        <begin position="18"/>
        <end position="404"/>
    </location>
</feature>
<dbReference type="OrthoDB" id="9974421at2759"/>
<dbReference type="EMBL" id="JAACNH010000008">
    <property type="protein sequence ID" value="KAG8435537.1"/>
    <property type="molecule type" value="Genomic_DNA"/>
</dbReference>
<feature type="active site" description="Charge relay system" evidence="7">
    <location>
        <position position="379"/>
    </location>
</feature>
<dbReference type="InterPro" id="IPR029058">
    <property type="entry name" value="AB_hydrolase_fold"/>
</dbReference>
<reference evidence="10" key="1">
    <citation type="thesis" date="2020" institute="ProQuest LLC" country="789 East Eisenhower Parkway, Ann Arbor, MI, USA">
        <title>Comparative Genomics and Chromosome Evolution.</title>
        <authorList>
            <person name="Mudd A.B."/>
        </authorList>
    </citation>
    <scope>NUCLEOTIDE SEQUENCE</scope>
    <source>
        <strain evidence="10">Female2</strain>
        <tissue evidence="10">Blood</tissue>
    </source>
</reference>
<protein>
    <recommendedName>
        <fullName evidence="6">Lipase</fullName>
    </recommendedName>
</protein>
<dbReference type="Pfam" id="PF00561">
    <property type="entry name" value="Abhydrolase_1"/>
    <property type="match status" value="1"/>
</dbReference>
<keyword evidence="4" id="KW-0443">Lipid metabolism</keyword>
<accession>A0A8T2IVF8</accession>
<evidence type="ECO:0000256" key="3">
    <source>
        <dbReference type="ARBA" id="ARBA00022963"/>
    </source>
</evidence>
<dbReference type="SUPFAM" id="SSF53474">
    <property type="entry name" value="alpha/beta-Hydrolases"/>
    <property type="match status" value="1"/>
</dbReference>
<comment type="similarity">
    <text evidence="1 6">Belongs to the AB hydrolase superfamily. Lipase family.</text>
</comment>
<keyword evidence="5" id="KW-0325">Glycoprotein</keyword>
<dbReference type="FunFam" id="3.40.50.1820:FF:000012">
    <property type="entry name" value="Lipase"/>
    <property type="match status" value="1"/>
</dbReference>
<keyword evidence="11" id="KW-1185">Reference proteome</keyword>
<dbReference type="PIRSF" id="PIRSF000862">
    <property type="entry name" value="Steryl_ester_lip"/>
    <property type="match status" value="1"/>
</dbReference>
<dbReference type="GO" id="GO:0016788">
    <property type="term" value="F:hydrolase activity, acting on ester bonds"/>
    <property type="evidence" value="ECO:0007669"/>
    <property type="project" value="InterPro"/>
</dbReference>
<evidence type="ECO:0000313" key="10">
    <source>
        <dbReference type="EMBL" id="KAG8435537.1"/>
    </source>
</evidence>
<name>A0A8T2IVF8_9PIPI</name>
<keyword evidence="2 8" id="KW-0732">Signal</keyword>
<evidence type="ECO:0000256" key="8">
    <source>
        <dbReference type="SAM" id="SignalP"/>
    </source>
</evidence>
<organism evidence="10 11">
    <name type="scientific">Hymenochirus boettgeri</name>
    <name type="common">Congo dwarf clawed frog</name>
    <dbReference type="NCBI Taxonomy" id="247094"/>
    <lineage>
        <taxon>Eukaryota</taxon>
        <taxon>Metazoa</taxon>
        <taxon>Chordata</taxon>
        <taxon>Craniata</taxon>
        <taxon>Vertebrata</taxon>
        <taxon>Euteleostomi</taxon>
        <taxon>Amphibia</taxon>
        <taxon>Batrachia</taxon>
        <taxon>Anura</taxon>
        <taxon>Pipoidea</taxon>
        <taxon>Pipidae</taxon>
        <taxon>Pipinae</taxon>
        <taxon>Hymenochirus</taxon>
    </lineage>
</organism>
<evidence type="ECO:0000256" key="5">
    <source>
        <dbReference type="ARBA" id="ARBA00023180"/>
    </source>
</evidence>
<keyword evidence="6" id="KW-0378">Hydrolase</keyword>
<dbReference type="InterPro" id="IPR025483">
    <property type="entry name" value="Lipase_euk"/>
</dbReference>
<dbReference type="PANTHER" id="PTHR11005">
    <property type="entry name" value="LYSOSOMAL ACID LIPASE-RELATED"/>
    <property type="match status" value="1"/>
</dbReference>
<evidence type="ECO:0000256" key="6">
    <source>
        <dbReference type="PIRNR" id="PIRNR000862"/>
    </source>
</evidence>
<gene>
    <name evidence="10" type="ORF">GDO86_013463</name>
</gene>
<feature type="signal peptide" evidence="8">
    <location>
        <begin position="1"/>
        <end position="17"/>
    </location>
</feature>